<dbReference type="PANTHER" id="PTHR13696">
    <property type="entry name" value="P-LOOP CONTAINING NUCLEOSIDE TRIPHOSPHATE HYDROLASE"/>
    <property type="match status" value="1"/>
</dbReference>
<dbReference type="Proteomes" id="UP000025229">
    <property type="component" value="Plasmid 2"/>
</dbReference>
<dbReference type="AlphaFoldDB" id="A0A023X777"/>
<reference evidence="2 3" key="1">
    <citation type="submission" date="2014-03" db="EMBL/GenBank/DDBJ databases">
        <title>Complete genome sequence of the Radio-Resistant Rubrobacter radiotolerans RSPS-4.</title>
        <authorList>
            <person name="Egas C.C."/>
            <person name="Barroso C.C."/>
            <person name="Froufe H.J.C."/>
            <person name="Pacheco J.J."/>
            <person name="Albuquerque L.L."/>
            <person name="da Costa M.M.S."/>
        </authorList>
    </citation>
    <scope>NUCLEOTIDE SEQUENCE [LARGE SCALE GENOMIC DNA]</scope>
    <source>
        <strain evidence="2 3">RSPS-4</strain>
        <plasmid evidence="2 3">2</plasmid>
    </source>
</reference>
<dbReference type="InterPro" id="IPR050678">
    <property type="entry name" value="DNA_Partitioning_ATPase"/>
</dbReference>
<proteinExistence type="predicted"/>
<protein>
    <submittedName>
        <fullName evidence="2">CobQ/CobB/MinD/ParA nucleotide binding domain</fullName>
    </submittedName>
</protein>
<dbReference type="HOGENOM" id="CLU_037612_5_3_11"/>
<dbReference type="CDD" id="cd02042">
    <property type="entry name" value="ParAB_family"/>
    <property type="match status" value="1"/>
</dbReference>
<keyword evidence="2" id="KW-0614">Plasmid</keyword>
<evidence type="ECO:0000313" key="3">
    <source>
        <dbReference type="Proteomes" id="UP000025229"/>
    </source>
</evidence>
<evidence type="ECO:0000259" key="1">
    <source>
        <dbReference type="Pfam" id="PF01656"/>
    </source>
</evidence>
<geneLocation type="plasmid" evidence="2">
    <name>2</name>
</geneLocation>
<sequence>MYFVEVVARRWRRAEIILTVTSHKGGVGKTVTSVHLATFLAHEGGEGSTLLVDADPNRSAIRWGERGRLPFRVVAEPQAPKYARDHEHIVIDTQGRPDPAHLEALVDGCDLLVIPTTPDALALDALMLTVGEMQELGRFDGYRVLLTSVPPWPVRSGARARATLQKLKVPLFEAEIRRREAFQKAANSGVPVYEVRDRRAQQAWEDYQKVGEEAMGAI</sequence>
<keyword evidence="3" id="KW-1185">Reference proteome</keyword>
<name>A0A023X777_RUBRA</name>
<dbReference type="Pfam" id="PF01656">
    <property type="entry name" value="CbiA"/>
    <property type="match status" value="1"/>
</dbReference>
<accession>A0A023X777</accession>
<dbReference type="SUPFAM" id="SSF52540">
    <property type="entry name" value="P-loop containing nucleoside triphosphate hydrolases"/>
    <property type="match status" value="1"/>
</dbReference>
<dbReference type="InterPro" id="IPR027417">
    <property type="entry name" value="P-loop_NTPase"/>
</dbReference>
<dbReference type="InterPro" id="IPR002586">
    <property type="entry name" value="CobQ/CobB/MinD/ParA_Nub-bd_dom"/>
</dbReference>
<dbReference type="PANTHER" id="PTHR13696:SF96">
    <property type="entry name" value="COBQ_COBB_MIND_PARA NUCLEOTIDE BINDING DOMAIN-CONTAINING PROTEIN"/>
    <property type="match status" value="1"/>
</dbReference>
<dbReference type="Gene3D" id="3.40.50.300">
    <property type="entry name" value="P-loop containing nucleotide triphosphate hydrolases"/>
    <property type="match status" value="1"/>
</dbReference>
<dbReference type="PIRSF" id="PIRSF009320">
    <property type="entry name" value="Nuc_binding_HP_1000"/>
    <property type="match status" value="1"/>
</dbReference>
<dbReference type="KEGG" id="rrd:RradSPS_3014"/>
<organism evidence="2 3">
    <name type="scientific">Rubrobacter radiotolerans</name>
    <name type="common">Arthrobacter radiotolerans</name>
    <dbReference type="NCBI Taxonomy" id="42256"/>
    <lineage>
        <taxon>Bacteria</taxon>
        <taxon>Bacillati</taxon>
        <taxon>Actinomycetota</taxon>
        <taxon>Rubrobacteria</taxon>
        <taxon>Rubrobacterales</taxon>
        <taxon>Rubrobacteraceae</taxon>
        <taxon>Rubrobacter</taxon>
    </lineage>
</organism>
<feature type="domain" description="CobQ/CobB/MinD/ParA nucleotide binding" evidence="1">
    <location>
        <begin position="18"/>
        <end position="192"/>
    </location>
</feature>
<gene>
    <name evidence="2" type="ORF">RradSPS_3014</name>
</gene>
<dbReference type="EMBL" id="CP007516">
    <property type="protein sequence ID" value="AHY48297.1"/>
    <property type="molecule type" value="Genomic_DNA"/>
</dbReference>
<evidence type="ECO:0000313" key="2">
    <source>
        <dbReference type="EMBL" id="AHY48297.1"/>
    </source>
</evidence>
<dbReference type="eggNOG" id="COG1192">
    <property type="taxonomic scope" value="Bacteria"/>
</dbReference>